<name>A0AAV4VTX1_CAEEX</name>
<reference evidence="1 2" key="1">
    <citation type="submission" date="2021-06" db="EMBL/GenBank/DDBJ databases">
        <title>Caerostris extrusa draft genome.</title>
        <authorList>
            <person name="Kono N."/>
            <person name="Arakawa K."/>
        </authorList>
    </citation>
    <scope>NUCLEOTIDE SEQUENCE [LARGE SCALE GENOMIC DNA]</scope>
</reference>
<protein>
    <submittedName>
        <fullName evidence="1">Uncharacterized protein</fullName>
    </submittedName>
</protein>
<proteinExistence type="predicted"/>
<evidence type="ECO:0000313" key="1">
    <source>
        <dbReference type="EMBL" id="GIY73069.1"/>
    </source>
</evidence>
<organism evidence="1 2">
    <name type="scientific">Caerostris extrusa</name>
    <name type="common">Bark spider</name>
    <name type="synonym">Caerostris bankana</name>
    <dbReference type="NCBI Taxonomy" id="172846"/>
    <lineage>
        <taxon>Eukaryota</taxon>
        <taxon>Metazoa</taxon>
        <taxon>Ecdysozoa</taxon>
        <taxon>Arthropoda</taxon>
        <taxon>Chelicerata</taxon>
        <taxon>Arachnida</taxon>
        <taxon>Araneae</taxon>
        <taxon>Araneomorphae</taxon>
        <taxon>Entelegynae</taxon>
        <taxon>Araneoidea</taxon>
        <taxon>Araneidae</taxon>
        <taxon>Caerostris</taxon>
    </lineage>
</organism>
<sequence>MRETNVLSMQRKQEHPPVVVVLAVDVSVPGEARKLRVELRLALAADEAPGVPLAVDGQQVVAVGDLSPAPAAQVGHGGWYSPTLITGMPSPGSLFTSPRTLLSTSAGVRHPSLLRCCLIRCSTIWWQVGRLSENLRSFAAERTGIKEIQVLSEQPISENSQRRISTSKLSERRDESAADQQLQNRAQFSIASEPNERNFLRLVLFVVCRIAFWDIFSSRRDLRRRAAIPPLLPPASNG</sequence>
<keyword evidence="2" id="KW-1185">Reference proteome</keyword>
<comment type="caution">
    <text evidence="1">The sequence shown here is derived from an EMBL/GenBank/DDBJ whole genome shotgun (WGS) entry which is preliminary data.</text>
</comment>
<accession>A0AAV4VTX1</accession>
<gene>
    <name evidence="1" type="ORF">CEXT_68001</name>
</gene>
<evidence type="ECO:0000313" key="2">
    <source>
        <dbReference type="Proteomes" id="UP001054945"/>
    </source>
</evidence>
<dbReference type="AlphaFoldDB" id="A0AAV4VTX1"/>
<dbReference type="EMBL" id="BPLR01015029">
    <property type="protein sequence ID" value="GIY73069.1"/>
    <property type="molecule type" value="Genomic_DNA"/>
</dbReference>
<dbReference type="Proteomes" id="UP001054945">
    <property type="component" value="Unassembled WGS sequence"/>
</dbReference>